<dbReference type="HOGENOM" id="CLU_000445_114_44_7"/>
<dbReference type="InterPro" id="IPR003018">
    <property type="entry name" value="GAF"/>
</dbReference>
<evidence type="ECO:0000256" key="7">
    <source>
        <dbReference type="ARBA" id="ARBA00022840"/>
    </source>
</evidence>
<dbReference type="Gene3D" id="3.30.450.40">
    <property type="match status" value="1"/>
</dbReference>
<feature type="domain" description="Response regulatory" evidence="13">
    <location>
        <begin position="972"/>
        <end position="1088"/>
    </location>
</feature>
<evidence type="ECO:0000256" key="5">
    <source>
        <dbReference type="ARBA" id="ARBA00022741"/>
    </source>
</evidence>
<dbReference type="SMART" id="SM00065">
    <property type="entry name" value="GAF"/>
    <property type="match status" value="1"/>
</dbReference>
<dbReference type="InterPro" id="IPR005467">
    <property type="entry name" value="His_kinase_dom"/>
</dbReference>
<dbReference type="InterPro" id="IPR013655">
    <property type="entry name" value="PAS_fold_3"/>
</dbReference>
<feature type="modified residue" description="4-aspartylphosphate" evidence="11">
    <location>
        <position position="1021"/>
    </location>
</feature>
<dbReference type="SMART" id="SM00448">
    <property type="entry name" value="REC"/>
    <property type="match status" value="1"/>
</dbReference>
<dbReference type="FunFam" id="1.10.287.130:FF:000002">
    <property type="entry name" value="Two-component osmosensing histidine kinase"/>
    <property type="match status" value="1"/>
</dbReference>
<dbReference type="SUPFAM" id="SSF52172">
    <property type="entry name" value="CheY-like"/>
    <property type="match status" value="1"/>
</dbReference>
<dbReference type="SMART" id="SM00091">
    <property type="entry name" value="PAS"/>
    <property type="match status" value="2"/>
</dbReference>
<feature type="domain" description="PAC" evidence="15">
    <location>
        <begin position="368"/>
        <end position="425"/>
    </location>
</feature>
<dbReference type="Pfam" id="PF08447">
    <property type="entry name" value="PAS_3"/>
    <property type="match status" value="3"/>
</dbReference>
<protein>
    <recommendedName>
        <fullName evidence="10">Sensory/regulatory protein RpfC</fullName>
        <ecNumber evidence="2">2.7.13.3</ecNumber>
    </recommendedName>
</protein>
<dbReference type="CDD" id="cd17546">
    <property type="entry name" value="REC_hyHK_CKI1_RcsC-like"/>
    <property type="match status" value="1"/>
</dbReference>
<dbReference type="PANTHER" id="PTHR45339">
    <property type="entry name" value="HYBRID SIGNAL TRANSDUCTION HISTIDINE KINASE J"/>
    <property type="match status" value="1"/>
</dbReference>
<keyword evidence="5" id="KW-0547">Nucleotide-binding</keyword>
<keyword evidence="4" id="KW-0808">Transferase</keyword>
<evidence type="ECO:0000259" key="13">
    <source>
        <dbReference type="PROSITE" id="PS50110"/>
    </source>
</evidence>
<dbReference type="PANTHER" id="PTHR45339:SF1">
    <property type="entry name" value="HYBRID SIGNAL TRANSDUCTION HISTIDINE KINASE J"/>
    <property type="match status" value="1"/>
</dbReference>
<keyword evidence="7" id="KW-0067">ATP-binding</keyword>
<dbReference type="eggNOG" id="COG0745">
    <property type="taxonomic scope" value="Bacteria"/>
</dbReference>
<dbReference type="PROSITE" id="PS50110">
    <property type="entry name" value="RESPONSE_REGULATORY"/>
    <property type="match status" value="1"/>
</dbReference>
<dbReference type="PATRIC" id="fig|862908.3.peg.1446"/>
<dbReference type="NCBIfam" id="TIGR00229">
    <property type="entry name" value="sensory_box"/>
    <property type="match status" value="1"/>
</dbReference>
<dbReference type="InterPro" id="IPR035965">
    <property type="entry name" value="PAS-like_dom_sf"/>
</dbReference>
<feature type="domain" description="PAC" evidence="15">
    <location>
        <begin position="652"/>
        <end position="704"/>
    </location>
</feature>
<dbReference type="PROSITE" id="PS50113">
    <property type="entry name" value="PAC"/>
    <property type="match status" value="2"/>
</dbReference>
<dbReference type="eggNOG" id="COG2205">
    <property type="taxonomic scope" value="Bacteria"/>
</dbReference>
<sequence>MKKAPIPENDKLRIDALKRFQILDTEAEKEFDDIVMIAANLCQTKIALISLIDLERQWFKANYGLAAKETPRDVSYCGHAIMSDEPLIVEDASLDERFCDNPLLTGEPHVRFYVGIPLVTEDGFRLGTLCVIDHEPKKITEEQLTALKALARNVMALLIQRVKNLELVKTKEQLQEVERMASAGGWELYIETNEVKWTDEVYRIYGIELGTPTSKIDGLKNYTTESREKLEVLLSKCIEDRLPFDGTFEFVDNNGEKKWVRSVGRAVVESDRVVKLVGTFQDVTQYINNEVKLVEVNKYLDLSLDSANLGIWDWNLETNSVLYDSRWARMLGYELNEIEPSIESWESRVHPEDLEAAQNDIRRYLEGKTEKYRNIHRMRNKQGEWVYILDQGVVSLRDESGRPLRFTGTHSDITSLKKKEVIETAIEDLRERYITFNDDHQSFYEYCLKTLLEACDCSKGILGYYPISAADERYVYSVGLSDFTSNQEMMEEMLGKIIAHGDHYLSDYSTENEILIPGAEDFIAFTIHRDELRSLYILIASDEKKFDLDYYEYLYPLIQAITEMIAYLKLEEYKNDKDYERKIILESTGVALWSYYPVERRLELDDSMYNLWGYSKGDYENDIVAWESTMHPEDKDKALQEFIEMIKYKDHYETSFRIITKSGTLKFIKAKADVVRDMNGKAIKVLGVNWDSTNDVIIQKELVIAKEMAEASEEAKSEFLANMSHEIRTPMNGILGMISLLSESDLTKEQMDMLETIQSSGDILMTILNDILDISKLDAGKYELDIRDFDIRNCIENTTFLFSTLASEKGINLTSTISSVVPLFLKGDVTRIRQILVNFLSNAIKFTERGEVKIEVGAIKKSDRDVSLVISVIDTGIGIHSDAQENIFEAFSQADSSTTRVYGGTGLGLSICSKLIEIMDGEVKLESEPGKGTNITFSLPLEIGVESDDIRVEDELLKNQDDDKFSELNPHTILLVEDNKVNQKIASALLAKLGYLCDIAENGQEGVEMACSKDYSIVFMDMQMPVMDGLKATEEIIKSLGDKAPPIVAMTANVLDDDRIKCFEVGMVDYISKPVKKEDIKKVLISRYR</sequence>
<dbReference type="AlphaFoldDB" id="E1X0E6"/>
<dbReference type="InterPro" id="IPR003594">
    <property type="entry name" value="HATPase_dom"/>
</dbReference>
<evidence type="ECO:0000313" key="16">
    <source>
        <dbReference type="EMBL" id="CBW26374.1"/>
    </source>
</evidence>
<evidence type="ECO:0000256" key="10">
    <source>
        <dbReference type="ARBA" id="ARBA00068150"/>
    </source>
</evidence>
<dbReference type="Gene3D" id="3.30.450.20">
    <property type="entry name" value="PAS domain"/>
    <property type="match status" value="3"/>
</dbReference>
<dbReference type="PROSITE" id="PS50112">
    <property type="entry name" value="PAS"/>
    <property type="match status" value="1"/>
</dbReference>
<dbReference type="PRINTS" id="PR00344">
    <property type="entry name" value="BCTRLSENSOR"/>
</dbReference>
<dbReference type="Pfam" id="PF00512">
    <property type="entry name" value="HisKA"/>
    <property type="match status" value="1"/>
</dbReference>
<dbReference type="InterPro" id="IPR004358">
    <property type="entry name" value="Sig_transdc_His_kin-like_C"/>
</dbReference>
<dbReference type="RefSeq" id="WP_014244157.1">
    <property type="nucleotide sequence ID" value="NC_016620.1"/>
</dbReference>
<dbReference type="InterPro" id="IPR000700">
    <property type="entry name" value="PAS-assoc_C"/>
</dbReference>
<dbReference type="Gene3D" id="1.10.287.130">
    <property type="match status" value="1"/>
</dbReference>
<evidence type="ECO:0000259" key="12">
    <source>
        <dbReference type="PROSITE" id="PS50109"/>
    </source>
</evidence>
<keyword evidence="6 16" id="KW-0418">Kinase</keyword>
<dbReference type="CDD" id="cd16922">
    <property type="entry name" value="HATPase_EvgS-ArcB-TorS-like"/>
    <property type="match status" value="1"/>
</dbReference>
<dbReference type="FunFam" id="3.30.565.10:FF:000010">
    <property type="entry name" value="Sensor histidine kinase RcsC"/>
    <property type="match status" value="1"/>
</dbReference>
<dbReference type="SUPFAM" id="SSF55785">
    <property type="entry name" value="PYP-like sensor domain (PAS domain)"/>
    <property type="match status" value="3"/>
</dbReference>
<dbReference type="PROSITE" id="PS50109">
    <property type="entry name" value="HIS_KIN"/>
    <property type="match status" value="1"/>
</dbReference>
<dbReference type="InterPro" id="IPR029016">
    <property type="entry name" value="GAF-like_dom_sf"/>
</dbReference>
<dbReference type="KEGG" id="bmx:BMS_1518"/>
<comment type="catalytic activity">
    <reaction evidence="1">
        <text>ATP + protein L-histidine = ADP + protein N-phospho-L-histidine.</text>
        <dbReference type="EC" id="2.7.13.3"/>
    </reaction>
</comment>
<dbReference type="SMART" id="SM00388">
    <property type="entry name" value="HisKA"/>
    <property type="match status" value="1"/>
</dbReference>
<dbReference type="GO" id="GO:0005524">
    <property type="term" value="F:ATP binding"/>
    <property type="evidence" value="ECO:0007669"/>
    <property type="project" value="UniProtKB-KW"/>
</dbReference>
<dbReference type="SMART" id="SM00387">
    <property type="entry name" value="HATPase_c"/>
    <property type="match status" value="1"/>
</dbReference>
<dbReference type="InterPro" id="IPR036097">
    <property type="entry name" value="HisK_dim/P_sf"/>
</dbReference>
<dbReference type="InterPro" id="IPR001789">
    <property type="entry name" value="Sig_transdc_resp-reg_receiver"/>
</dbReference>
<proteinExistence type="predicted"/>
<dbReference type="EMBL" id="FQ312005">
    <property type="protein sequence ID" value="CBW26374.1"/>
    <property type="molecule type" value="Genomic_DNA"/>
</dbReference>
<dbReference type="EC" id="2.7.13.3" evidence="2"/>
<dbReference type="CDD" id="cd00082">
    <property type="entry name" value="HisKA"/>
    <property type="match status" value="1"/>
</dbReference>
<dbReference type="InterPro" id="IPR003661">
    <property type="entry name" value="HisK_dim/P_dom"/>
</dbReference>
<keyword evidence="17" id="KW-1185">Reference proteome</keyword>
<dbReference type="SUPFAM" id="SSF55781">
    <property type="entry name" value="GAF domain-like"/>
    <property type="match status" value="1"/>
</dbReference>
<evidence type="ECO:0000256" key="11">
    <source>
        <dbReference type="PROSITE-ProRule" id="PRU00169"/>
    </source>
</evidence>
<dbReference type="InterPro" id="IPR011006">
    <property type="entry name" value="CheY-like_superfamily"/>
</dbReference>
<accession>E1X0E6</accession>
<keyword evidence="3 11" id="KW-0597">Phosphoprotein</keyword>
<evidence type="ECO:0000313" key="17">
    <source>
        <dbReference type="Proteomes" id="UP000008963"/>
    </source>
</evidence>
<name>E1X0E6_HALMS</name>
<evidence type="ECO:0000256" key="3">
    <source>
        <dbReference type="ARBA" id="ARBA00022553"/>
    </source>
</evidence>
<dbReference type="GO" id="GO:0000155">
    <property type="term" value="F:phosphorelay sensor kinase activity"/>
    <property type="evidence" value="ECO:0007669"/>
    <property type="project" value="InterPro"/>
</dbReference>
<dbReference type="eggNOG" id="COG2203">
    <property type="taxonomic scope" value="Bacteria"/>
</dbReference>
<reference evidence="17" key="1">
    <citation type="journal article" date="2013" name="ISME J.">
        <title>A small predatory core genome in the divergent marine Bacteriovorax marinus SJ and the terrestrial Bdellovibrio bacteriovorus.</title>
        <authorList>
            <person name="Crossman L.C."/>
            <person name="Chen H."/>
            <person name="Cerdeno-Tarraga A.M."/>
            <person name="Brooks K."/>
            <person name="Quail M.A."/>
            <person name="Pineiro S.A."/>
            <person name="Hobley L."/>
            <person name="Sockett R.E."/>
            <person name="Bentley S.D."/>
            <person name="Parkhill J."/>
            <person name="Williams H.N."/>
            <person name="Stine O.C."/>
        </authorList>
    </citation>
    <scope>NUCLEOTIDE SEQUENCE [LARGE SCALE GENOMIC DNA]</scope>
    <source>
        <strain evidence="17">ATCC BAA-682 / DSM 15412 / SJ</strain>
    </source>
</reference>
<evidence type="ECO:0000256" key="8">
    <source>
        <dbReference type="ARBA" id="ARBA00023012"/>
    </source>
</evidence>
<dbReference type="eggNOG" id="COG2202">
    <property type="taxonomic scope" value="Bacteria"/>
</dbReference>
<dbReference type="SUPFAM" id="SSF47384">
    <property type="entry name" value="Homodimeric domain of signal transducing histidine kinase"/>
    <property type="match status" value="1"/>
</dbReference>
<dbReference type="SMART" id="SM00086">
    <property type="entry name" value="PAC"/>
    <property type="match status" value="3"/>
</dbReference>
<dbReference type="Pfam" id="PF01590">
    <property type="entry name" value="GAF"/>
    <property type="match status" value="1"/>
</dbReference>
<dbReference type="Proteomes" id="UP000008963">
    <property type="component" value="Chromosome"/>
</dbReference>
<dbReference type="InterPro" id="IPR000014">
    <property type="entry name" value="PAS"/>
</dbReference>
<evidence type="ECO:0000259" key="15">
    <source>
        <dbReference type="PROSITE" id="PS50113"/>
    </source>
</evidence>
<dbReference type="Gene3D" id="3.40.50.2300">
    <property type="match status" value="1"/>
</dbReference>
<dbReference type="CDD" id="cd00130">
    <property type="entry name" value="PAS"/>
    <property type="match status" value="1"/>
</dbReference>
<organism evidence="16 17">
    <name type="scientific">Halobacteriovorax marinus (strain ATCC BAA-682 / DSM 15412 / SJ)</name>
    <name type="common">Bacteriovorax marinus</name>
    <dbReference type="NCBI Taxonomy" id="862908"/>
    <lineage>
        <taxon>Bacteria</taxon>
        <taxon>Pseudomonadati</taxon>
        <taxon>Bdellovibrionota</taxon>
        <taxon>Bacteriovoracia</taxon>
        <taxon>Bacteriovoracales</taxon>
        <taxon>Halobacteriovoraceae</taxon>
        <taxon>Halobacteriovorax</taxon>
    </lineage>
</organism>
<dbReference type="SUPFAM" id="SSF55874">
    <property type="entry name" value="ATPase domain of HSP90 chaperone/DNA topoisomerase II/histidine kinase"/>
    <property type="match status" value="1"/>
</dbReference>
<dbReference type="InterPro" id="IPR036890">
    <property type="entry name" value="HATPase_C_sf"/>
</dbReference>
<comment type="subunit">
    <text evidence="9">At low DSF concentrations, interacts with RpfF.</text>
</comment>
<evidence type="ECO:0000256" key="9">
    <source>
        <dbReference type="ARBA" id="ARBA00064003"/>
    </source>
</evidence>
<evidence type="ECO:0000256" key="2">
    <source>
        <dbReference type="ARBA" id="ARBA00012438"/>
    </source>
</evidence>
<feature type="domain" description="Histidine kinase" evidence="12">
    <location>
        <begin position="722"/>
        <end position="943"/>
    </location>
</feature>
<gene>
    <name evidence="16" type="ordered locus">BMS_1518</name>
</gene>
<feature type="domain" description="PAS" evidence="14">
    <location>
        <begin position="296"/>
        <end position="368"/>
    </location>
</feature>
<keyword evidence="8" id="KW-0902">Two-component regulatory system</keyword>
<dbReference type="Pfam" id="PF00072">
    <property type="entry name" value="Response_reg"/>
    <property type="match status" value="1"/>
</dbReference>
<dbReference type="InterPro" id="IPR001610">
    <property type="entry name" value="PAC"/>
</dbReference>
<dbReference type="Pfam" id="PF02518">
    <property type="entry name" value="HATPase_c"/>
    <property type="match status" value="1"/>
</dbReference>
<evidence type="ECO:0000259" key="14">
    <source>
        <dbReference type="PROSITE" id="PS50112"/>
    </source>
</evidence>
<evidence type="ECO:0000256" key="1">
    <source>
        <dbReference type="ARBA" id="ARBA00000085"/>
    </source>
</evidence>
<dbReference type="Gene3D" id="3.30.565.10">
    <property type="entry name" value="Histidine kinase-like ATPase, C-terminal domain"/>
    <property type="match status" value="1"/>
</dbReference>
<evidence type="ECO:0000256" key="6">
    <source>
        <dbReference type="ARBA" id="ARBA00022777"/>
    </source>
</evidence>
<dbReference type="OrthoDB" id="5287409at2"/>
<dbReference type="STRING" id="862908.BMS_1518"/>
<evidence type="ECO:0000256" key="4">
    <source>
        <dbReference type="ARBA" id="ARBA00022679"/>
    </source>
</evidence>